<dbReference type="AlphaFoldDB" id="U2E744"/>
<accession>U2E744</accession>
<dbReference type="InterPro" id="IPR013022">
    <property type="entry name" value="Xyl_isomerase-like_TIM-brl"/>
</dbReference>
<dbReference type="STRING" id="1033810.HLPCO_002966"/>
<dbReference type="eggNOG" id="ENOG5033KDE">
    <property type="taxonomic scope" value="Bacteria"/>
</dbReference>
<feature type="domain" description="Xylose isomerase-like TIM barrel" evidence="1">
    <location>
        <begin position="30"/>
        <end position="269"/>
    </location>
</feature>
<dbReference type="EMBL" id="AFNU02000019">
    <property type="protein sequence ID" value="ERJ11013.1"/>
    <property type="molecule type" value="Genomic_DNA"/>
</dbReference>
<name>U2E744_9MOLU</name>
<dbReference type="OrthoDB" id="9775208at2"/>
<dbReference type="GO" id="GO:0016853">
    <property type="term" value="F:isomerase activity"/>
    <property type="evidence" value="ECO:0007669"/>
    <property type="project" value="UniProtKB-KW"/>
</dbReference>
<evidence type="ECO:0000259" key="1">
    <source>
        <dbReference type="Pfam" id="PF01261"/>
    </source>
</evidence>
<keyword evidence="2" id="KW-0413">Isomerase</keyword>
<keyword evidence="3" id="KW-1185">Reference proteome</keyword>
<evidence type="ECO:0000313" key="2">
    <source>
        <dbReference type="EMBL" id="ERJ11013.1"/>
    </source>
</evidence>
<dbReference type="PANTHER" id="PTHR12110:SF21">
    <property type="entry name" value="XYLOSE ISOMERASE-LIKE TIM BARREL DOMAIN-CONTAINING PROTEIN"/>
    <property type="match status" value="1"/>
</dbReference>
<dbReference type="Gene3D" id="3.20.20.150">
    <property type="entry name" value="Divalent-metal-dependent TIM barrel enzymes"/>
    <property type="match status" value="1"/>
</dbReference>
<dbReference type="InterPro" id="IPR036237">
    <property type="entry name" value="Xyl_isomerase-like_sf"/>
</dbReference>
<dbReference type="Proteomes" id="UP000005707">
    <property type="component" value="Unassembled WGS sequence"/>
</dbReference>
<dbReference type="PANTHER" id="PTHR12110">
    <property type="entry name" value="HYDROXYPYRUVATE ISOMERASE"/>
    <property type="match status" value="1"/>
</dbReference>
<reference evidence="2 3" key="1">
    <citation type="journal article" date="2011" name="J. Bacteriol.">
        <title>Genome sequence of Haloplasma contractile, an unusual contractile bacterium from a deep-sea anoxic brine lake.</title>
        <authorList>
            <person name="Antunes A."/>
            <person name="Alam I."/>
            <person name="El Dorry H."/>
            <person name="Siam R."/>
            <person name="Robertson A."/>
            <person name="Bajic V.B."/>
            <person name="Stingl U."/>
        </authorList>
    </citation>
    <scope>NUCLEOTIDE SEQUENCE [LARGE SCALE GENOMIC DNA]</scope>
    <source>
        <strain evidence="2 3">SSD-17B</strain>
    </source>
</reference>
<evidence type="ECO:0000313" key="3">
    <source>
        <dbReference type="Proteomes" id="UP000005707"/>
    </source>
</evidence>
<proteinExistence type="predicted"/>
<dbReference type="InParanoid" id="U2E744"/>
<dbReference type="Pfam" id="PF01261">
    <property type="entry name" value="AP_endonuc_2"/>
    <property type="match status" value="1"/>
</dbReference>
<sequence length="276" mass="31834">MVQYLVSTTMLPRAIGKDFTDYTAIPMVISQLEVDGVELVFLPEWDTRFAPITKTSADWDSCQKISVSDIANWIKQHQINVPSVHLNRDIGNLLCSNDLTLIKRGEKILEENLAAASTLKTEVVVLHLWDTYKNKIDIIELYNRVYEICKTYSLKLTIENIPLSDQTITTLQAWSILKKLMPDHYGFTLDLNWCSLYDNFEELLSMIKSIHNIHVQGYVNHHLNIIEPRVGNLDLMSSISRLKNLNYNKYITLELSKAADLSDFTQALKLIRRQFE</sequence>
<dbReference type="SUPFAM" id="SSF51658">
    <property type="entry name" value="Xylose isomerase-like"/>
    <property type="match status" value="1"/>
</dbReference>
<organism evidence="2 3">
    <name type="scientific">Haloplasma contractile SSD-17B</name>
    <dbReference type="NCBI Taxonomy" id="1033810"/>
    <lineage>
        <taxon>Bacteria</taxon>
        <taxon>Bacillati</taxon>
        <taxon>Mycoplasmatota</taxon>
        <taxon>Mollicutes</taxon>
        <taxon>Haloplasmatales</taxon>
        <taxon>Haloplasmataceae</taxon>
        <taxon>Haloplasma</taxon>
    </lineage>
</organism>
<gene>
    <name evidence="2" type="ORF">HLPCO_002966</name>
</gene>
<dbReference type="RefSeq" id="WP_008825517.1">
    <property type="nucleotide sequence ID" value="NZ_AFNU02000019.1"/>
</dbReference>
<dbReference type="InterPro" id="IPR050312">
    <property type="entry name" value="IolE/XylAMocC-like"/>
</dbReference>
<reference evidence="2 3" key="2">
    <citation type="journal article" date="2013" name="PLoS ONE">
        <title>INDIGO - INtegrated Data Warehouse of MIcrobial GenOmes with Examples from the Red Sea Extremophiles.</title>
        <authorList>
            <person name="Alam I."/>
            <person name="Antunes A."/>
            <person name="Kamau A.A."/>
            <person name="Ba Alawi W."/>
            <person name="Kalkatawi M."/>
            <person name="Stingl U."/>
            <person name="Bajic V.B."/>
        </authorList>
    </citation>
    <scope>NUCLEOTIDE SEQUENCE [LARGE SCALE GENOMIC DNA]</scope>
    <source>
        <strain evidence="2 3">SSD-17B</strain>
    </source>
</reference>
<comment type="caution">
    <text evidence="2">The sequence shown here is derived from an EMBL/GenBank/DDBJ whole genome shotgun (WGS) entry which is preliminary data.</text>
</comment>
<protein>
    <submittedName>
        <fullName evidence="2">Xylose isomerase domain-containing protein</fullName>
    </submittedName>
</protein>